<dbReference type="PANTHER" id="PTHR11346">
    <property type="entry name" value="GALECTIN"/>
    <property type="match status" value="1"/>
</dbReference>
<reference evidence="5" key="2">
    <citation type="submission" date="2025-08" db="UniProtKB">
        <authorList>
            <consortium name="Ensembl"/>
        </authorList>
    </citation>
    <scope>IDENTIFICATION</scope>
</reference>
<evidence type="ECO:0000256" key="1">
    <source>
        <dbReference type="ARBA" id="ARBA00022734"/>
    </source>
</evidence>
<protein>
    <recommendedName>
        <fullName evidence="3">Galectin</fullName>
    </recommendedName>
</protein>
<dbReference type="CDD" id="cd00070">
    <property type="entry name" value="GLECT"/>
    <property type="match status" value="2"/>
</dbReference>
<dbReference type="SMART" id="SM00908">
    <property type="entry name" value="Gal-bind_lectin"/>
    <property type="match status" value="2"/>
</dbReference>
<dbReference type="InterPro" id="IPR044156">
    <property type="entry name" value="Galectin-like"/>
</dbReference>
<evidence type="ECO:0000313" key="5">
    <source>
        <dbReference type="Ensembl" id="ENSECRP00000000172.1"/>
    </source>
</evidence>
<dbReference type="SUPFAM" id="SSF49899">
    <property type="entry name" value="Concanavalin A-like lectins/glucanases"/>
    <property type="match status" value="2"/>
</dbReference>
<dbReference type="FunFam" id="2.60.120.200:FF:000124">
    <property type="entry name" value="Galectin-4"/>
    <property type="match status" value="2"/>
</dbReference>
<keyword evidence="1 3" id="KW-0430">Lectin</keyword>
<dbReference type="Gene3D" id="2.60.120.200">
    <property type="match status" value="2"/>
</dbReference>
<dbReference type="AlphaFoldDB" id="A0A8C4RBY8"/>
<accession>A0A8C4RBY8</accession>
<sequence>MAFIPPPGCQPIYNPTLPFSSPIYGNLRVGMSIYLHGKIHHHHSSFHVNLQCGSFSGCDIALHFNPRIQLWDKVVFNSFQGGYWQSEEKAHLPFRKGEEFEMVIIVNPEGYQVNVNREQLYFFQHRIPFEQVDTLEIGGDVIIHTLNIIGGGWSGGMQPAIPSYPGQPGYQGQMMNVTSFSGQPAYQGGMPGYQGENLMIMSSPAISNPGVPYRNMIPGGLSPKRTIIIRGMVLPGAGRFHINFKVSYTGDIVFHLSACLREYIVIRNSFLGGCWGQEERELEFNPFQLGQYFDMSIRSGHRRFKVYVNGQHLCSFHHRFHEFQQVDTLEVEGDVQISYVQF</sequence>
<dbReference type="InterPro" id="IPR013320">
    <property type="entry name" value="ConA-like_dom_sf"/>
</dbReference>
<evidence type="ECO:0000256" key="2">
    <source>
        <dbReference type="ARBA" id="ARBA00022737"/>
    </source>
</evidence>
<proteinExistence type="predicted"/>
<dbReference type="PANTHER" id="PTHR11346:SF32">
    <property type="entry name" value="GALECTIN-4"/>
    <property type="match status" value="1"/>
</dbReference>
<dbReference type="SMART" id="SM00276">
    <property type="entry name" value="GLECT"/>
    <property type="match status" value="2"/>
</dbReference>
<keyword evidence="6" id="KW-1185">Reference proteome</keyword>
<dbReference type="Proteomes" id="UP000694620">
    <property type="component" value="Chromosome 1"/>
</dbReference>
<evidence type="ECO:0000313" key="6">
    <source>
        <dbReference type="Proteomes" id="UP000694620"/>
    </source>
</evidence>
<reference evidence="5" key="1">
    <citation type="submission" date="2021-06" db="EMBL/GenBank/DDBJ databases">
        <authorList>
            <consortium name="Wellcome Sanger Institute Data Sharing"/>
        </authorList>
    </citation>
    <scope>NUCLEOTIDE SEQUENCE [LARGE SCALE GENOMIC DNA]</scope>
</reference>
<keyword evidence="2" id="KW-0677">Repeat</keyword>
<evidence type="ECO:0000256" key="3">
    <source>
        <dbReference type="RuleBase" id="RU102079"/>
    </source>
</evidence>
<organism evidence="5 6">
    <name type="scientific">Erpetoichthys calabaricus</name>
    <name type="common">Rope fish</name>
    <name type="synonym">Calamoichthys calabaricus</name>
    <dbReference type="NCBI Taxonomy" id="27687"/>
    <lineage>
        <taxon>Eukaryota</taxon>
        <taxon>Metazoa</taxon>
        <taxon>Chordata</taxon>
        <taxon>Craniata</taxon>
        <taxon>Vertebrata</taxon>
        <taxon>Euteleostomi</taxon>
        <taxon>Actinopterygii</taxon>
        <taxon>Polypteriformes</taxon>
        <taxon>Polypteridae</taxon>
        <taxon>Erpetoichthys</taxon>
    </lineage>
</organism>
<evidence type="ECO:0000259" key="4">
    <source>
        <dbReference type="PROSITE" id="PS51304"/>
    </source>
</evidence>
<reference evidence="5" key="3">
    <citation type="submission" date="2025-09" db="UniProtKB">
        <authorList>
            <consortium name="Ensembl"/>
        </authorList>
    </citation>
    <scope>IDENTIFICATION</scope>
</reference>
<dbReference type="Ensembl" id="ENSECRT00000000178.1">
    <property type="protein sequence ID" value="ENSECRP00000000172.1"/>
    <property type="gene ID" value="ENSECRG00000000114.1"/>
</dbReference>
<name>A0A8C4RBY8_ERPCA</name>
<dbReference type="PROSITE" id="PS51304">
    <property type="entry name" value="GALECTIN"/>
    <property type="match status" value="2"/>
</dbReference>
<dbReference type="GeneTree" id="ENSGT00940000160378"/>
<feature type="domain" description="Galectin" evidence="4">
    <location>
        <begin position="213"/>
        <end position="342"/>
    </location>
</feature>
<feature type="domain" description="Galectin" evidence="4">
    <location>
        <begin position="19"/>
        <end position="149"/>
    </location>
</feature>
<dbReference type="GO" id="GO:0030246">
    <property type="term" value="F:carbohydrate binding"/>
    <property type="evidence" value="ECO:0007669"/>
    <property type="project" value="UniProtKB-UniRule"/>
</dbReference>
<gene>
    <name evidence="5" type="primary">LOC114645385</name>
</gene>
<dbReference type="Pfam" id="PF00337">
    <property type="entry name" value="Gal-bind_lectin"/>
    <property type="match status" value="2"/>
</dbReference>
<dbReference type="InterPro" id="IPR001079">
    <property type="entry name" value="Galectin_CRD"/>
</dbReference>